<keyword evidence="1" id="KW-0479">Metal-binding</keyword>
<dbReference type="STRING" id="29655.A0A0K9P722"/>
<dbReference type="Gene3D" id="3.30.40.10">
    <property type="entry name" value="Zinc/RING finger domain, C3HC4 (zinc finger)"/>
    <property type="match status" value="1"/>
</dbReference>
<dbReference type="AlphaFoldDB" id="A0A0K9P722"/>
<evidence type="ECO:0000313" key="7">
    <source>
        <dbReference type="Proteomes" id="UP000036987"/>
    </source>
</evidence>
<dbReference type="InterPro" id="IPR001841">
    <property type="entry name" value="Znf_RING"/>
</dbReference>
<dbReference type="InterPro" id="IPR013083">
    <property type="entry name" value="Znf_RING/FYVE/PHD"/>
</dbReference>
<dbReference type="OrthoDB" id="6105938at2759"/>
<evidence type="ECO:0000256" key="4">
    <source>
        <dbReference type="PROSITE-ProRule" id="PRU00175"/>
    </source>
</evidence>
<dbReference type="OMA" id="IEPVFNC"/>
<evidence type="ECO:0000256" key="1">
    <source>
        <dbReference type="ARBA" id="ARBA00022723"/>
    </source>
</evidence>
<dbReference type="PANTHER" id="PTHR47094">
    <property type="entry name" value="ELFLESS, ISOFORM B"/>
    <property type="match status" value="1"/>
</dbReference>
<dbReference type="PROSITE" id="PS50089">
    <property type="entry name" value="ZF_RING_2"/>
    <property type="match status" value="1"/>
</dbReference>
<dbReference type="Pfam" id="PF13923">
    <property type="entry name" value="zf-C3HC4_2"/>
    <property type="match status" value="1"/>
</dbReference>
<comment type="caution">
    <text evidence="6">The sequence shown here is derived from an EMBL/GenBank/DDBJ whole genome shotgun (WGS) entry which is preliminary data.</text>
</comment>
<evidence type="ECO:0000256" key="3">
    <source>
        <dbReference type="ARBA" id="ARBA00022833"/>
    </source>
</evidence>
<reference evidence="7" key="1">
    <citation type="journal article" date="2016" name="Nature">
        <title>The genome of the seagrass Zostera marina reveals angiosperm adaptation to the sea.</title>
        <authorList>
            <person name="Olsen J.L."/>
            <person name="Rouze P."/>
            <person name="Verhelst B."/>
            <person name="Lin Y.-C."/>
            <person name="Bayer T."/>
            <person name="Collen J."/>
            <person name="Dattolo E."/>
            <person name="De Paoli E."/>
            <person name="Dittami S."/>
            <person name="Maumus F."/>
            <person name="Michel G."/>
            <person name="Kersting A."/>
            <person name="Lauritano C."/>
            <person name="Lohaus R."/>
            <person name="Toepel M."/>
            <person name="Tonon T."/>
            <person name="Vanneste K."/>
            <person name="Amirebrahimi M."/>
            <person name="Brakel J."/>
            <person name="Bostroem C."/>
            <person name="Chovatia M."/>
            <person name="Grimwood J."/>
            <person name="Jenkins J.W."/>
            <person name="Jueterbock A."/>
            <person name="Mraz A."/>
            <person name="Stam W.T."/>
            <person name="Tice H."/>
            <person name="Bornberg-Bauer E."/>
            <person name="Green P.J."/>
            <person name="Pearson G.A."/>
            <person name="Procaccini G."/>
            <person name="Duarte C.M."/>
            <person name="Schmutz J."/>
            <person name="Reusch T.B.H."/>
            <person name="Van de Peer Y."/>
        </authorList>
    </citation>
    <scope>NUCLEOTIDE SEQUENCE [LARGE SCALE GENOMIC DNA]</scope>
    <source>
        <strain evidence="7">cv. Finnish</strain>
    </source>
</reference>
<feature type="domain" description="RING-type" evidence="5">
    <location>
        <begin position="169"/>
        <end position="207"/>
    </location>
</feature>
<dbReference type="GO" id="GO:0006511">
    <property type="term" value="P:ubiquitin-dependent protein catabolic process"/>
    <property type="evidence" value="ECO:0000318"/>
    <property type="project" value="GO_Central"/>
</dbReference>
<dbReference type="PROSITE" id="PS00518">
    <property type="entry name" value="ZF_RING_1"/>
    <property type="match status" value="1"/>
</dbReference>
<name>A0A0K9P722_ZOSMR</name>
<dbReference type="EMBL" id="LFYR01001099">
    <property type="protein sequence ID" value="KMZ64826.1"/>
    <property type="molecule type" value="Genomic_DNA"/>
</dbReference>
<dbReference type="SMART" id="SM00184">
    <property type="entry name" value="RING"/>
    <property type="match status" value="1"/>
</dbReference>
<dbReference type="GO" id="GO:0008270">
    <property type="term" value="F:zinc ion binding"/>
    <property type="evidence" value="ECO:0007669"/>
    <property type="project" value="UniProtKB-KW"/>
</dbReference>
<evidence type="ECO:0000313" key="6">
    <source>
        <dbReference type="EMBL" id="KMZ64826.1"/>
    </source>
</evidence>
<dbReference type="InterPro" id="IPR049627">
    <property type="entry name" value="SLX8"/>
</dbReference>
<evidence type="ECO:0000259" key="5">
    <source>
        <dbReference type="PROSITE" id="PS50089"/>
    </source>
</evidence>
<accession>A0A0K9P722</accession>
<proteinExistence type="predicted"/>
<dbReference type="GO" id="GO:0032183">
    <property type="term" value="F:SUMO binding"/>
    <property type="evidence" value="ECO:0000318"/>
    <property type="project" value="GO_Central"/>
</dbReference>
<dbReference type="GO" id="GO:0061630">
    <property type="term" value="F:ubiquitin protein ligase activity"/>
    <property type="evidence" value="ECO:0007669"/>
    <property type="project" value="InterPro"/>
</dbReference>
<protein>
    <recommendedName>
        <fullName evidence="5">RING-type domain-containing protein</fullName>
    </recommendedName>
</protein>
<gene>
    <name evidence="6" type="ORF">ZOSMA_34G01060</name>
</gene>
<sequence>MGQPRRSFKRRIVEGRSSSNKPALVDLNAYPDEVSSGHSMLSVDSTQAVILGTQRDSRAHVSIEPIDVDALEDDVVFVSSRRVPVQAARRPPVVIDIIDEDSDTNQSSSVAAVEALISISSNSCGRPKRNPCHRNDMVNSFANKQRKLVMRECASRPVVVQTQDHGISCAVCLGRLVNETSTICGHIFCEECIKNSIKHQNKCPSCRKSLTLKKIHRIYLS</sequence>
<dbReference type="GO" id="GO:0005634">
    <property type="term" value="C:nucleus"/>
    <property type="evidence" value="ECO:0000318"/>
    <property type="project" value="GO_Central"/>
</dbReference>
<dbReference type="InterPro" id="IPR017907">
    <property type="entry name" value="Znf_RING_CS"/>
</dbReference>
<dbReference type="PANTHER" id="PTHR47094:SF1">
    <property type="entry name" value="RING-TYPE E3 UBIQUITIN TRANSFERASE"/>
    <property type="match status" value="1"/>
</dbReference>
<keyword evidence="3" id="KW-0862">Zinc</keyword>
<dbReference type="SUPFAM" id="SSF57850">
    <property type="entry name" value="RING/U-box"/>
    <property type="match status" value="1"/>
</dbReference>
<dbReference type="Proteomes" id="UP000036987">
    <property type="component" value="Unassembled WGS sequence"/>
</dbReference>
<evidence type="ECO:0000256" key="2">
    <source>
        <dbReference type="ARBA" id="ARBA00022771"/>
    </source>
</evidence>
<keyword evidence="2 4" id="KW-0863">Zinc-finger</keyword>
<organism evidence="6 7">
    <name type="scientific">Zostera marina</name>
    <name type="common">Eelgrass</name>
    <dbReference type="NCBI Taxonomy" id="29655"/>
    <lineage>
        <taxon>Eukaryota</taxon>
        <taxon>Viridiplantae</taxon>
        <taxon>Streptophyta</taxon>
        <taxon>Embryophyta</taxon>
        <taxon>Tracheophyta</taxon>
        <taxon>Spermatophyta</taxon>
        <taxon>Magnoliopsida</taxon>
        <taxon>Liliopsida</taxon>
        <taxon>Zosteraceae</taxon>
        <taxon>Zostera</taxon>
    </lineage>
</organism>
<keyword evidence="7" id="KW-1185">Reference proteome</keyword>